<evidence type="ECO:0000313" key="3">
    <source>
        <dbReference type="Proteomes" id="UP000321933"/>
    </source>
</evidence>
<evidence type="ECO:0000259" key="1">
    <source>
        <dbReference type="Pfam" id="PF06172"/>
    </source>
</evidence>
<feature type="domain" description="DUF985" evidence="1">
    <location>
        <begin position="6"/>
        <end position="140"/>
    </location>
</feature>
<dbReference type="OrthoDB" id="9798288at2"/>
<dbReference type="SUPFAM" id="SSF51182">
    <property type="entry name" value="RmlC-like cupins"/>
    <property type="match status" value="1"/>
</dbReference>
<keyword evidence="3" id="KW-1185">Reference proteome</keyword>
<protein>
    <submittedName>
        <fullName evidence="2">Cupin domain-containing protein</fullName>
    </submittedName>
</protein>
<dbReference type="CDD" id="cd06121">
    <property type="entry name" value="cupin_YML079wp"/>
    <property type="match status" value="1"/>
</dbReference>
<proteinExistence type="predicted"/>
<dbReference type="PANTHER" id="PTHR33387:SF3">
    <property type="entry name" value="DUF985 DOMAIN-CONTAINING PROTEIN"/>
    <property type="match status" value="1"/>
</dbReference>
<dbReference type="Gene3D" id="2.60.120.10">
    <property type="entry name" value="Jelly Rolls"/>
    <property type="match status" value="1"/>
</dbReference>
<dbReference type="Proteomes" id="UP000321933">
    <property type="component" value="Unassembled WGS sequence"/>
</dbReference>
<comment type="caution">
    <text evidence="2">The sequence shown here is derived from an EMBL/GenBank/DDBJ whole genome shotgun (WGS) entry which is preliminary data.</text>
</comment>
<dbReference type="InterPro" id="IPR009327">
    <property type="entry name" value="Cupin_DUF985"/>
</dbReference>
<name>A0A5C8ZNT5_9GAMM</name>
<evidence type="ECO:0000313" key="2">
    <source>
        <dbReference type="EMBL" id="TXS90148.1"/>
    </source>
</evidence>
<sequence length="163" mass="18493">MPDKDTVIRELQLEGHVEGGYFRRTYQADDQPRVKTPAGERYSLSSIHYLLTADSAIGHWHLNRSDIVHYWHLGAPVHYYMIHPDGRLETAVLGPDLAAGQRLQLTVKGGVWKASHLPAGDYGLISEAVSPGFEYEDMTLGKRALLLERFPQHEEIVRAYTRE</sequence>
<dbReference type="Pfam" id="PF06172">
    <property type="entry name" value="Cupin_5"/>
    <property type="match status" value="1"/>
</dbReference>
<dbReference type="InterPro" id="IPR014710">
    <property type="entry name" value="RmlC-like_jellyroll"/>
</dbReference>
<dbReference type="EMBL" id="VRYZ01000007">
    <property type="protein sequence ID" value="TXS90148.1"/>
    <property type="molecule type" value="Genomic_DNA"/>
</dbReference>
<gene>
    <name evidence="2" type="ORF">FVW59_15230</name>
</gene>
<organism evidence="2 3">
    <name type="scientific">Parahaliea aestuarii</name>
    <dbReference type="NCBI Taxonomy" id="1852021"/>
    <lineage>
        <taxon>Bacteria</taxon>
        <taxon>Pseudomonadati</taxon>
        <taxon>Pseudomonadota</taxon>
        <taxon>Gammaproteobacteria</taxon>
        <taxon>Cellvibrionales</taxon>
        <taxon>Halieaceae</taxon>
        <taxon>Parahaliea</taxon>
    </lineage>
</organism>
<accession>A0A5C8ZNT5</accession>
<reference evidence="2 3" key="1">
    <citation type="submission" date="2019-08" db="EMBL/GenBank/DDBJ databases">
        <title>Parahaliea maris sp. nov., isolated from the surface seawater.</title>
        <authorList>
            <person name="Liu Y."/>
        </authorList>
    </citation>
    <scope>NUCLEOTIDE SEQUENCE [LARGE SCALE GENOMIC DNA]</scope>
    <source>
        <strain evidence="2 3">S2-26</strain>
    </source>
</reference>
<dbReference type="InterPro" id="IPR011051">
    <property type="entry name" value="RmlC_Cupin_sf"/>
</dbReference>
<dbReference type="InterPro" id="IPR039935">
    <property type="entry name" value="YML079W-like"/>
</dbReference>
<dbReference type="AlphaFoldDB" id="A0A5C8ZNT5"/>
<dbReference type="PANTHER" id="PTHR33387">
    <property type="entry name" value="RMLC-LIKE JELLY ROLL FOLD PROTEIN"/>
    <property type="match status" value="1"/>
</dbReference>